<protein>
    <recommendedName>
        <fullName evidence="7">DUF748 domain-containing protein</fullName>
    </recommendedName>
</protein>
<dbReference type="PANTHER" id="PTHR30441">
    <property type="entry name" value="DUF748 DOMAIN-CONTAINING PROTEIN"/>
    <property type="match status" value="1"/>
</dbReference>
<reference evidence="3" key="3">
    <citation type="submission" date="2010-07" db="EMBL/GenBank/DDBJ databases">
        <authorList>
            <person name="Genoscope - CEA"/>
        </authorList>
    </citation>
    <scope>NUCLEOTIDE SEQUENCE</scope>
    <source>
        <strain evidence="3">3As</strain>
    </source>
</reference>
<evidence type="ECO:0000256" key="1">
    <source>
        <dbReference type="SAM" id="MobiDB-lite"/>
    </source>
</evidence>
<gene>
    <name evidence="3" type="ordered locus">THI_0561</name>
    <name evidence="4" type="ORF">THICB1_130022</name>
</gene>
<evidence type="ECO:0000313" key="3">
    <source>
        <dbReference type="EMBL" id="CAZ87298.1"/>
    </source>
</evidence>
<reference evidence="5" key="2">
    <citation type="journal article" date="2010" name="PLoS Genet.">
        <title>Structure, function, and evolution of the Thiomonas spp. genome.</title>
        <authorList>
            <person name="Arsene-Ploetze F."/>
            <person name="Koechler S."/>
            <person name="Marchal M."/>
            <person name="Coppee J.Y."/>
            <person name="Chandler M."/>
            <person name="Bonnefoy V."/>
            <person name="Brochier-Armanet C."/>
            <person name="Barakat M."/>
            <person name="Barbe V."/>
            <person name="Battaglia-Brunet F."/>
            <person name="Bruneel O."/>
            <person name="Bryan C.G."/>
            <person name="Cleiss-Arnold J."/>
            <person name="Cruveiller S."/>
            <person name="Erhardt M."/>
            <person name="Heinrich-Salmeron A."/>
            <person name="Hommais F."/>
            <person name="Joulian C."/>
            <person name="Krin E."/>
            <person name="Lieutaud A."/>
            <person name="Lievremont D."/>
            <person name="Michel C."/>
            <person name="Muller D."/>
            <person name="Ortet P."/>
            <person name="Proux C."/>
            <person name="Siguier P."/>
            <person name="Roche D."/>
            <person name="Rouy Z."/>
            <person name="Salvignol G."/>
            <person name="Slyemi D."/>
            <person name="Talla E."/>
            <person name="Weiss S."/>
            <person name="Weissenbach J."/>
            <person name="Medigue C."/>
            <person name="Bertin P.N."/>
        </authorList>
    </citation>
    <scope>NUCLEOTIDE SEQUENCE [LARGE SCALE GENOMIC DNA]</scope>
    <source>
        <strain evidence="5">DSM 22701 / CIP 110005 / 3As</strain>
    </source>
</reference>
<reference key="1">
    <citation type="submission" date="2009-07" db="EMBL/GenBank/DDBJ databases">
        <authorList>
            <person name="Genoscope - CEA"/>
        </authorList>
    </citation>
    <scope>NUCLEOTIDE SEQUENCE</scope>
    <source>
        <strain>3As</strain>
    </source>
</reference>
<dbReference type="EMBL" id="CTRI01000005">
    <property type="protein sequence ID" value="CQR29877.1"/>
    <property type="molecule type" value="Genomic_DNA"/>
</dbReference>
<dbReference type="HOGENOM" id="CLU_005680_0_0_4"/>
<dbReference type="RefSeq" id="WP_013104668.1">
    <property type="nucleotide sequence ID" value="NC_014145.1"/>
</dbReference>
<keyword evidence="2" id="KW-1133">Transmembrane helix</keyword>
<dbReference type="GO" id="GO:0090313">
    <property type="term" value="P:regulation of protein targeting to membrane"/>
    <property type="evidence" value="ECO:0007669"/>
    <property type="project" value="TreeGrafter"/>
</dbReference>
<feature type="region of interest" description="Disordered" evidence="1">
    <location>
        <begin position="1278"/>
        <end position="1303"/>
    </location>
</feature>
<dbReference type="OrthoDB" id="9757969at2"/>
<dbReference type="Proteomes" id="UP000002372">
    <property type="component" value="Chromosome"/>
</dbReference>
<evidence type="ECO:0008006" key="7">
    <source>
        <dbReference type="Google" id="ProtNLM"/>
    </source>
</evidence>
<evidence type="ECO:0000313" key="5">
    <source>
        <dbReference type="Proteomes" id="UP000002372"/>
    </source>
</evidence>
<dbReference type="PANTHER" id="PTHR30441:SF8">
    <property type="entry name" value="DUF748 DOMAIN-CONTAINING PROTEIN"/>
    <property type="match status" value="1"/>
</dbReference>
<accession>D6CRQ7</accession>
<reference evidence="4 6" key="4">
    <citation type="submission" date="2015-03" db="EMBL/GenBank/DDBJ databases">
        <authorList>
            <person name="Regsiter A."/>
            <person name="william w."/>
        </authorList>
    </citation>
    <scope>NUCLEOTIDE SEQUENCE [LARGE SCALE GENOMIC DNA]</scope>
    <source>
        <strain evidence="4 6">CB1</strain>
    </source>
</reference>
<dbReference type="Pfam" id="PF05359">
    <property type="entry name" value="DUF748"/>
    <property type="match status" value="1"/>
</dbReference>
<organism evidence="3 5">
    <name type="scientific">Thiomonas arsenitoxydans (strain DSM 22701 / CIP 110005 / 3As)</name>
    <dbReference type="NCBI Taxonomy" id="426114"/>
    <lineage>
        <taxon>Bacteria</taxon>
        <taxon>Pseudomonadati</taxon>
        <taxon>Pseudomonadota</taxon>
        <taxon>Betaproteobacteria</taxon>
        <taxon>Burkholderiales</taxon>
        <taxon>Thiomonas</taxon>
    </lineage>
</organism>
<keyword evidence="2" id="KW-0812">Transmembrane</keyword>
<dbReference type="InterPro" id="IPR008023">
    <property type="entry name" value="DUF748"/>
</dbReference>
<proteinExistence type="predicted"/>
<evidence type="ECO:0000313" key="4">
    <source>
        <dbReference type="EMBL" id="CQR29877.1"/>
    </source>
</evidence>
<name>D6CRQ7_THIA3</name>
<dbReference type="eggNOG" id="COG2982">
    <property type="taxonomic scope" value="Bacteria"/>
</dbReference>
<dbReference type="GO" id="GO:0005886">
    <property type="term" value="C:plasma membrane"/>
    <property type="evidence" value="ECO:0007669"/>
    <property type="project" value="TreeGrafter"/>
</dbReference>
<dbReference type="EMBL" id="FP475956">
    <property type="protein sequence ID" value="CAZ87298.1"/>
    <property type="molecule type" value="Genomic_DNA"/>
</dbReference>
<sequence length="1316" mass="138931">MSATASSVWRRLRRVLLSLPVLIVAGLFVFYVAFGYLAVGPLAEHYIPKLAQSQLDSRATVGKVAFDPLHLNLTVDQLQLSTPQGAPLAGFGKLFVDFAPVSLFRWAWTFRQIRIDQPQVNVAIAQGGAMNWGALVRALQRGPKPAKPSDTLPRVVIEQLQIAGGTLRYADANRPHPYATQLTPLNVQINDLSTLPKARGQYAISLVLPEQKATLRWKGYVGVNPLVSGGQAELTELDLAAAARAVPNLSSTLQITSGTASIHAAYSAVQGQQGWLWAINDLGAQIQTLAARAGAAAVQWQNLKLDRAKIDGAKRTVSMQSLSLDGLSAASGRDQLQFHTAQLQGAQLDWGRQHAGFGPLRVQDISGQIGQAALQAGSLQTQPGTVDLAQRTLQLPQITLQNSQLRAEAAQATPWLSLPLLQVDAMQADLAQRRVQLGAIQLDAARVQLKRLASGQIDLLQALGASKASKPTRLPASVPTSVSASAAQPAVQPVSAWTLEVQRVATRVQALDYTDQSFKAPLQLQLSDLKMNSAAKVVLPAGSPAQVQAKDLQLQLGAMQLDSARQALARWKSLQLGTSEISLPASGVAHIRAGALQVDGFNTEVTLAQNGLNWAQAFVPASATPASAAPPPAKPAAQNPAAKLPDLQLKSLALRDFSAQVEDRQTSAPLRLDVVQGQASARNLSLDLRKPVALQVRFALKQGGQFSARGQVAPQPLAGTLQVQLQQLALTPYGSLLAPYVRLLLTSGTASADGTVKLGKGQGSVPEVSYDGRAQIDNLALVEPEGRTPFLGWRKLAATGLGVDSAPLSVSINALQAVEPYGRIVINPDRTLNVQAILLTRKPAQSPPPAAAGHSANKPLPLALRIDRTAIENADVDFTDQSIKPDFRVRMQKLSGVINGLSDAPDSSAQIELDGQVNDYGSAKVRGQLQPFRATQNTDVTLDFRNLNMASVSPYSGKFAGRTIESGRLDAKLQYKIVKAQMQGKNQFTITRLKLGPHVDSPGAMNLPLDLAIAVLENSDGVIDIDLPVHGDLNNPKFSYGGIIWQAIVNVLTKIVTAPFRALGALFGGGGEQTPQNVAFAPGSAVLAPPEREKLLHIAEALRKRPRLQLQVPPTLDVARDTAALQQAAVRRQVLLKLGVTVPPDVSPGPLDLGNARTRNAITALYLDQHPTSALDALKKSLPKTDQPEQALLHAMLAQLAKAVVIPQSALDALAQARAKAVVTALTTGPKALPAMRVQAGTAIKAAEETAGKMAGNGDEKDQEKDVVLTLGLASGQATASAPAGVPTAAPTTSPTTAPQAPAAVSAASAAAAQGK</sequence>
<dbReference type="InterPro" id="IPR052894">
    <property type="entry name" value="AsmA-related"/>
</dbReference>
<evidence type="ECO:0000256" key="2">
    <source>
        <dbReference type="SAM" id="Phobius"/>
    </source>
</evidence>
<feature type="transmembrane region" description="Helical" evidence="2">
    <location>
        <begin position="15"/>
        <end position="39"/>
    </location>
</feature>
<keyword evidence="6" id="KW-1185">Reference proteome</keyword>
<evidence type="ECO:0000313" key="6">
    <source>
        <dbReference type="Proteomes" id="UP000078599"/>
    </source>
</evidence>
<keyword evidence="2" id="KW-0472">Membrane</keyword>
<dbReference type="KEGG" id="thi:THI_0561"/>
<dbReference type="Proteomes" id="UP000078599">
    <property type="component" value="Unassembled WGS sequence"/>
</dbReference>